<dbReference type="KEGG" id="cber:B5D82_17115"/>
<dbReference type="InterPro" id="IPR012910">
    <property type="entry name" value="Plug_dom"/>
</dbReference>
<protein>
    <submittedName>
        <fullName evidence="14">TonB-dependent receptor</fullName>
    </submittedName>
</protein>
<dbReference type="OrthoDB" id="8727862at2"/>
<dbReference type="Gene3D" id="2.170.130.10">
    <property type="entry name" value="TonB-dependent receptor, plug domain"/>
    <property type="match status" value="1"/>
</dbReference>
<dbReference type="InterPro" id="IPR037066">
    <property type="entry name" value="Plug_dom_sf"/>
</dbReference>
<dbReference type="InterPro" id="IPR000531">
    <property type="entry name" value="Beta-barrel_TonB"/>
</dbReference>
<keyword evidence="5 9" id="KW-0798">TonB box</keyword>
<comment type="similarity">
    <text evidence="8 9">Belongs to the TonB-dependent receptor family.</text>
</comment>
<dbReference type="EMBL" id="CP020465">
    <property type="protein sequence ID" value="ASP49342.1"/>
    <property type="molecule type" value="Genomic_DNA"/>
</dbReference>
<keyword evidence="14" id="KW-0675">Receptor</keyword>
<evidence type="ECO:0000313" key="14">
    <source>
        <dbReference type="EMBL" id="ASP49342.1"/>
    </source>
</evidence>
<keyword evidence="2 8" id="KW-0813">Transport</keyword>
<feature type="compositionally biased region" description="Polar residues" evidence="10">
    <location>
        <begin position="732"/>
        <end position="741"/>
    </location>
</feature>
<dbReference type="Proteomes" id="UP000202259">
    <property type="component" value="Chromosome"/>
</dbReference>
<feature type="signal peptide" evidence="11">
    <location>
        <begin position="1"/>
        <end position="32"/>
    </location>
</feature>
<evidence type="ECO:0000256" key="2">
    <source>
        <dbReference type="ARBA" id="ARBA00022448"/>
    </source>
</evidence>
<evidence type="ECO:0000256" key="9">
    <source>
        <dbReference type="RuleBase" id="RU003357"/>
    </source>
</evidence>
<evidence type="ECO:0000256" key="6">
    <source>
        <dbReference type="ARBA" id="ARBA00023136"/>
    </source>
</evidence>
<keyword evidence="6 8" id="KW-0472">Membrane</keyword>
<dbReference type="InterPro" id="IPR010104">
    <property type="entry name" value="TonB_rcpt_bac"/>
</dbReference>
<dbReference type="PROSITE" id="PS52016">
    <property type="entry name" value="TONB_DEPENDENT_REC_3"/>
    <property type="match status" value="1"/>
</dbReference>
<keyword evidence="3 8" id="KW-1134">Transmembrane beta strand</keyword>
<dbReference type="AlphaFoldDB" id="A0A222GCB5"/>
<feature type="domain" description="TonB-dependent receptor-like beta-barrel" evidence="12">
    <location>
        <begin position="437"/>
        <end position="996"/>
    </location>
</feature>
<keyword evidence="15" id="KW-1185">Reference proteome</keyword>
<dbReference type="Pfam" id="PF00593">
    <property type="entry name" value="TonB_dep_Rec_b-barrel"/>
    <property type="match status" value="1"/>
</dbReference>
<proteinExistence type="inferred from homology"/>
<evidence type="ECO:0000256" key="3">
    <source>
        <dbReference type="ARBA" id="ARBA00022452"/>
    </source>
</evidence>
<comment type="subcellular location">
    <subcellularLocation>
        <location evidence="1 8">Cell outer membrane</location>
        <topology evidence="1 8">Multi-pass membrane protein</topology>
    </subcellularLocation>
</comment>
<dbReference type="NCBIfam" id="TIGR01782">
    <property type="entry name" value="TonB-Xanth-Caul"/>
    <property type="match status" value="1"/>
</dbReference>
<dbReference type="PANTHER" id="PTHR40980:SF3">
    <property type="entry name" value="TONB-DEPENDENT RECEPTOR-LIKE BETA-BARREL DOMAIN-CONTAINING PROTEIN"/>
    <property type="match status" value="1"/>
</dbReference>
<name>A0A222GCB5_9GAMM</name>
<keyword evidence="4 8" id="KW-0812">Transmembrane</keyword>
<feature type="region of interest" description="Disordered" evidence="10">
    <location>
        <begin position="720"/>
        <end position="741"/>
    </location>
</feature>
<evidence type="ECO:0000256" key="7">
    <source>
        <dbReference type="ARBA" id="ARBA00023237"/>
    </source>
</evidence>
<feature type="chain" id="PRO_5012307532" evidence="11">
    <location>
        <begin position="33"/>
        <end position="1029"/>
    </location>
</feature>
<evidence type="ECO:0000256" key="11">
    <source>
        <dbReference type="SAM" id="SignalP"/>
    </source>
</evidence>
<gene>
    <name evidence="14" type="ORF">B5D82_17115</name>
</gene>
<keyword evidence="11" id="KW-0732">Signal</keyword>
<evidence type="ECO:0000256" key="10">
    <source>
        <dbReference type="SAM" id="MobiDB-lite"/>
    </source>
</evidence>
<dbReference type="SUPFAM" id="SSF56935">
    <property type="entry name" value="Porins"/>
    <property type="match status" value="1"/>
</dbReference>
<feature type="domain" description="TonB-dependent receptor plug" evidence="13">
    <location>
        <begin position="61"/>
        <end position="175"/>
    </location>
</feature>
<organism evidence="14 15">
    <name type="scientific">Cognaticolwellia beringensis</name>
    <dbReference type="NCBI Taxonomy" id="1967665"/>
    <lineage>
        <taxon>Bacteria</taxon>
        <taxon>Pseudomonadati</taxon>
        <taxon>Pseudomonadota</taxon>
        <taxon>Gammaproteobacteria</taxon>
        <taxon>Alteromonadales</taxon>
        <taxon>Colwelliaceae</taxon>
        <taxon>Cognaticolwellia</taxon>
    </lineage>
</organism>
<reference evidence="14 15" key="1">
    <citation type="submission" date="2017-08" db="EMBL/GenBank/DDBJ databases">
        <title>Complete genome of Colwellia sp. NB097-1, a psychrophile bacterium ioslated from Bering Sea.</title>
        <authorList>
            <person name="Chen X."/>
        </authorList>
    </citation>
    <scope>NUCLEOTIDE SEQUENCE [LARGE SCALE GENOMIC DNA]</scope>
    <source>
        <strain evidence="14 15">NB097-1</strain>
    </source>
</reference>
<keyword evidence="7 8" id="KW-0998">Cell outer membrane</keyword>
<dbReference type="InterPro" id="IPR039426">
    <property type="entry name" value="TonB-dep_rcpt-like"/>
</dbReference>
<dbReference type="InterPro" id="IPR036942">
    <property type="entry name" value="Beta-barrel_TonB_sf"/>
</dbReference>
<evidence type="ECO:0000256" key="5">
    <source>
        <dbReference type="ARBA" id="ARBA00023077"/>
    </source>
</evidence>
<dbReference type="Pfam" id="PF07715">
    <property type="entry name" value="Plug"/>
    <property type="match status" value="1"/>
</dbReference>
<accession>A0A222GCB5</accession>
<dbReference type="Gene3D" id="2.40.170.20">
    <property type="entry name" value="TonB-dependent receptor, beta-barrel domain"/>
    <property type="match status" value="1"/>
</dbReference>
<sequence length="1029" mass="110542">MNHKPHKSFNKSLIAKSISLMLSTTVIAPVLAEETKKTNSKVEVIEVTGMRGSLSESMNVKRQSSGVVDAISAVDMGKFPDTNLAESLQRITGVSINRVNGEGSEVTVRGFGGNYNLVTLNGRQMPAANVSTITGNPQDKGSTGTSRSFDFSNVASEGVSGIEVYKTGRAAIATGGIGATINIKTLKPLEQSDNMASIGIKAVKDQGGDGITPEISGVASWVNEESNFGVSLFGSFQERNSGSRHMSVEQFQLREWSADDLSDFTNPGVVAVNAPNVGQIVAIPSNLGLGTNQDERERTNAMLTLQFQPMEQLRLTADVSYASNEQNSTSLIDGIWFSQQFNSVEFDGNPVVSTPVKFSEDIEGGKDFFFQNLALATKDELTSFGFNAAYDVNDDLILRFDIASSEAKSGGNGPLGKNSIRYNLAGSNAGWQAADFTQSMPQASILIDDLAKGNNNGIFDREDVGSQVVQSDVSNQVTTVDQVSFDGTWTNDEITVDFGVGYLATEMVQTNTNTSDALGGWGVDNPGDIDAIQEGLFEQSCTACAFEDHDVSGVEGADAAAGGSTIALGSVSFGGDPAALLAATGQQLGGVDLATLTVSGLANNTIAEDILSAYVQVNLDYDIGGMPLNIVAGVRYEQTDVTSISNQIVPLQIVWESDNDFRTDLSTSSQDVAAEHDYSNFLPSIDFTLDVNDEVKARASFSKTLARPAYNQLFNSTTVSAPSRPTALSGKPTGNSGNAKLNPLESTNIDLSLEWYYNDSSLLSVGYYRKDVKNFVGTAQVTKPLFGLLDASSDAPGTLSAQAGDELAALGFDNNERNLFTMTAILQNPDAFPGGASEFESTQAFADQVFSAYDVFPESGDPELQFQVTNPVNSDSAVIDGFEFAWQHFFGETGFGYQFNYTTVNGDIGYDNGGSINADQFALEGLSDSANLVLIYEKDNFSSRIAYNWRDEFLSKVNRGSGNRNPLNIDDFQQIDINVSYSPLEDLTVSLDVINLTEEGQRQFGRSRNNVFFIQEADRRFVLSANYKF</sequence>
<evidence type="ECO:0000256" key="4">
    <source>
        <dbReference type="ARBA" id="ARBA00022692"/>
    </source>
</evidence>
<evidence type="ECO:0000259" key="13">
    <source>
        <dbReference type="Pfam" id="PF07715"/>
    </source>
</evidence>
<dbReference type="PANTHER" id="PTHR40980">
    <property type="entry name" value="PLUG DOMAIN-CONTAINING PROTEIN"/>
    <property type="match status" value="1"/>
</dbReference>
<evidence type="ECO:0000313" key="15">
    <source>
        <dbReference type="Proteomes" id="UP000202259"/>
    </source>
</evidence>
<evidence type="ECO:0000256" key="1">
    <source>
        <dbReference type="ARBA" id="ARBA00004571"/>
    </source>
</evidence>
<dbReference type="GO" id="GO:0009279">
    <property type="term" value="C:cell outer membrane"/>
    <property type="evidence" value="ECO:0007669"/>
    <property type="project" value="UniProtKB-SubCell"/>
</dbReference>
<evidence type="ECO:0000259" key="12">
    <source>
        <dbReference type="Pfam" id="PF00593"/>
    </source>
</evidence>
<evidence type="ECO:0000256" key="8">
    <source>
        <dbReference type="PROSITE-ProRule" id="PRU01360"/>
    </source>
</evidence>